<dbReference type="SUPFAM" id="SSF46689">
    <property type="entry name" value="Homeodomain-like"/>
    <property type="match status" value="1"/>
</dbReference>
<gene>
    <name evidence="6" type="ORF">KTH89_09050</name>
</gene>
<evidence type="ECO:0000259" key="4">
    <source>
        <dbReference type="PROSITE" id="PS51071"/>
    </source>
</evidence>
<keyword evidence="3" id="KW-0804">Transcription</keyword>
<evidence type="ECO:0000313" key="7">
    <source>
        <dbReference type="Proteomes" id="UP000712157"/>
    </source>
</evidence>
<sequence length="287" mass="31727">MEEHRTVLENIDLYYDQLFIAEKKVADCIRKNPQKAVMLNVTGMATESGASEATVIRMCKHIGYQGYYQMRLILSGDLGRDGRFKDGNTSPDMDSVKQVFEQSARNISAMIPRLESGLLLECASIISKSRLVYVVAVGNTIPIALDLSFRLERFGIASYCTAISEHFLNHISLGKQDDVLIAISRSGISKQVLQAVNVATKIGMKIIAITAEEHSLLSKDADYVLLSAAENSLFGTKGPDSPLCEIAVSDALLYFIKHREKIRMDSLPEGLDSHLDEIELILAETKL</sequence>
<dbReference type="InterPro" id="IPR001347">
    <property type="entry name" value="SIS_dom"/>
</dbReference>
<dbReference type="Pfam" id="PF01380">
    <property type="entry name" value="SIS"/>
    <property type="match status" value="1"/>
</dbReference>
<dbReference type="Gene3D" id="3.40.50.10490">
    <property type="entry name" value="Glucose-6-phosphate isomerase like protein, domain 1"/>
    <property type="match status" value="1"/>
</dbReference>
<dbReference type="PROSITE" id="PS51071">
    <property type="entry name" value="HTH_RPIR"/>
    <property type="match status" value="1"/>
</dbReference>
<comment type="caution">
    <text evidence="6">The sequence shown here is derived from an EMBL/GenBank/DDBJ whole genome shotgun (WGS) entry which is preliminary data.</text>
</comment>
<evidence type="ECO:0000313" key="6">
    <source>
        <dbReference type="EMBL" id="MBU9736686.1"/>
    </source>
</evidence>
<dbReference type="InterPro" id="IPR000281">
    <property type="entry name" value="HTH_RpiR"/>
</dbReference>
<dbReference type="PANTHER" id="PTHR30514">
    <property type="entry name" value="GLUCOKINASE"/>
    <property type="match status" value="1"/>
</dbReference>
<dbReference type="Proteomes" id="UP000712157">
    <property type="component" value="Unassembled WGS sequence"/>
</dbReference>
<dbReference type="Pfam" id="PF01418">
    <property type="entry name" value="HTH_6"/>
    <property type="match status" value="1"/>
</dbReference>
<dbReference type="AlphaFoldDB" id="A0A949K4I7"/>
<keyword evidence="7" id="KW-1185">Reference proteome</keyword>
<evidence type="ECO:0000256" key="2">
    <source>
        <dbReference type="ARBA" id="ARBA00023125"/>
    </source>
</evidence>
<dbReference type="EMBL" id="JAHQCW010000012">
    <property type="protein sequence ID" value="MBU9736686.1"/>
    <property type="molecule type" value="Genomic_DNA"/>
</dbReference>
<keyword evidence="2" id="KW-0238">DNA-binding</keyword>
<feature type="domain" description="HTH rpiR-type" evidence="4">
    <location>
        <begin position="5"/>
        <end position="81"/>
    </location>
</feature>
<dbReference type="InterPro" id="IPR046348">
    <property type="entry name" value="SIS_dom_sf"/>
</dbReference>
<dbReference type="InterPro" id="IPR009057">
    <property type="entry name" value="Homeodomain-like_sf"/>
</dbReference>
<dbReference type="PROSITE" id="PS51464">
    <property type="entry name" value="SIS"/>
    <property type="match status" value="1"/>
</dbReference>
<protein>
    <submittedName>
        <fullName evidence="6">MurR/RpiR family transcriptional regulator</fullName>
    </submittedName>
</protein>
<feature type="domain" description="SIS" evidence="5">
    <location>
        <begin position="122"/>
        <end position="261"/>
    </location>
</feature>
<dbReference type="InterPro" id="IPR035472">
    <property type="entry name" value="RpiR-like_SIS"/>
</dbReference>
<dbReference type="GO" id="GO:0097367">
    <property type="term" value="F:carbohydrate derivative binding"/>
    <property type="evidence" value="ECO:0007669"/>
    <property type="project" value="InterPro"/>
</dbReference>
<name>A0A949K4I7_9FIRM</name>
<keyword evidence="1" id="KW-0805">Transcription regulation</keyword>
<reference evidence="6" key="1">
    <citation type="submission" date="2021-06" db="EMBL/GenBank/DDBJ databases">
        <title>Description of novel taxa of the family Lachnospiraceae.</title>
        <authorList>
            <person name="Chaplin A.V."/>
            <person name="Sokolova S.R."/>
            <person name="Pikina A.P."/>
            <person name="Korzhanova M."/>
            <person name="Belova V."/>
            <person name="Korostin D."/>
            <person name="Efimov B.A."/>
        </authorList>
    </citation>
    <scope>NUCLEOTIDE SEQUENCE</scope>
    <source>
        <strain evidence="6">ASD5720</strain>
    </source>
</reference>
<dbReference type="SUPFAM" id="SSF53697">
    <property type="entry name" value="SIS domain"/>
    <property type="match status" value="1"/>
</dbReference>
<dbReference type="RefSeq" id="WP_158345640.1">
    <property type="nucleotide sequence ID" value="NZ_JAHQCW010000012.1"/>
</dbReference>
<evidence type="ECO:0000256" key="3">
    <source>
        <dbReference type="ARBA" id="ARBA00023163"/>
    </source>
</evidence>
<dbReference type="InterPro" id="IPR047640">
    <property type="entry name" value="RpiR-like"/>
</dbReference>
<dbReference type="Gene3D" id="1.10.10.10">
    <property type="entry name" value="Winged helix-like DNA-binding domain superfamily/Winged helix DNA-binding domain"/>
    <property type="match status" value="1"/>
</dbReference>
<proteinExistence type="predicted"/>
<dbReference type="GO" id="GO:1901135">
    <property type="term" value="P:carbohydrate derivative metabolic process"/>
    <property type="evidence" value="ECO:0007669"/>
    <property type="project" value="InterPro"/>
</dbReference>
<dbReference type="PANTHER" id="PTHR30514:SF1">
    <property type="entry name" value="HTH-TYPE TRANSCRIPTIONAL REGULATOR HEXR-RELATED"/>
    <property type="match status" value="1"/>
</dbReference>
<accession>A0A949K4I7</accession>
<evidence type="ECO:0000259" key="5">
    <source>
        <dbReference type="PROSITE" id="PS51464"/>
    </source>
</evidence>
<organism evidence="6 7">
    <name type="scientific">Diplocloster agilis</name>
    <dbReference type="NCBI Taxonomy" id="2850323"/>
    <lineage>
        <taxon>Bacteria</taxon>
        <taxon>Bacillati</taxon>
        <taxon>Bacillota</taxon>
        <taxon>Clostridia</taxon>
        <taxon>Lachnospirales</taxon>
        <taxon>Lachnospiraceae</taxon>
        <taxon>Diplocloster</taxon>
    </lineage>
</organism>
<evidence type="ECO:0000256" key="1">
    <source>
        <dbReference type="ARBA" id="ARBA00023015"/>
    </source>
</evidence>
<dbReference type="CDD" id="cd05013">
    <property type="entry name" value="SIS_RpiR"/>
    <property type="match status" value="1"/>
</dbReference>
<dbReference type="InterPro" id="IPR036388">
    <property type="entry name" value="WH-like_DNA-bd_sf"/>
</dbReference>
<dbReference type="GO" id="GO:0003677">
    <property type="term" value="F:DNA binding"/>
    <property type="evidence" value="ECO:0007669"/>
    <property type="project" value="UniProtKB-KW"/>
</dbReference>
<dbReference type="GO" id="GO:0003700">
    <property type="term" value="F:DNA-binding transcription factor activity"/>
    <property type="evidence" value="ECO:0007669"/>
    <property type="project" value="InterPro"/>
</dbReference>